<feature type="region of interest" description="Disordered" evidence="1">
    <location>
        <begin position="311"/>
        <end position="334"/>
    </location>
</feature>
<dbReference type="EMBL" id="RWJN01000062">
    <property type="protein sequence ID" value="TCD68583.1"/>
    <property type="molecule type" value="Genomic_DNA"/>
</dbReference>
<sequence length="372" mass="41603">MSSIKTYIAAQNESTSSWVDRATIIGFDIAYCAYGVHATLCFICLSYFWAQRRNRPRQSYAWMMYISMIFILGSIANAMDMRMSQVIFVDNRNFPGGPGAYATTTFTVPVNIVCTAACVIGGWFMDALLIFRFYVIVAPPEWFLFVPLFLFIASVGQSRLFNSLLRLTGLKGLQSNVVSLTRTAHPSREYNMAAHDIALNIMLTLLIVGHLLRVRHKVLKTTQVQVPYLTVSAMLIEAAFLYTAFALAFLIPYAMGNPVNILFFSLLGQVQYITPLLIILRVAQGRAYPRQTSQATVSSLRWAGQFTETPVDVRPPDTSTNSPGELTFRSRKNSSHVSESEKVTTFFAFAHDQNSSRFSLPSDGNINDVENV</sequence>
<feature type="transmembrane region" description="Helical" evidence="2">
    <location>
        <begin position="24"/>
        <end position="48"/>
    </location>
</feature>
<evidence type="ECO:0000313" key="4">
    <source>
        <dbReference type="Proteomes" id="UP000292702"/>
    </source>
</evidence>
<evidence type="ECO:0000256" key="2">
    <source>
        <dbReference type="SAM" id="Phobius"/>
    </source>
</evidence>
<protein>
    <submittedName>
        <fullName evidence="3">Uncharacterized protein</fullName>
    </submittedName>
</protein>
<keyword evidence="2" id="KW-1133">Transmembrane helix</keyword>
<dbReference type="Proteomes" id="UP000292702">
    <property type="component" value="Unassembled WGS sequence"/>
</dbReference>
<feature type="transmembrane region" description="Helical" evidence="2">
    <location>
        <begin position="261"/>
        <end position="283"/>
    </location>
</feature>
<keyword evidence="2" id="KW-0472">Membrane</keyword>
<feature type="transmembrane region" description="Helical" evidence="2">
    <location>
        <begin position="131"/>
        <end position="155"/>
    </location>
</feature>
<dbReference type="AlphaFoldDB" id="A0A4R0RNE7"/>
<feature type="transmembrane region" description="Helical" evidence="2">
    <location>
        <begin position="60"/>
        <end position="79"/>
    </location>
</feature>
<feature type="transmembrane region" description="Helical" evidence="2">
    <location>
        <begin position="99"/>
        <end position="124"/>
    </location>
</feature>
<accession>A0A4R0RNE7</accession>
<feature type="transmembrane region" description="Helical" evidence="2">
    <location>
        <begin position="197"/>
        <end position="214"/>
    </location>
</feature>
<name>A0A4R0RNE7_9APHY</name>
<reference evidence="3 4" key="1">
    <citation type="submission" date="2018-11" db="EMBL/GenBank/DDBJ databases">
        <title>Genome assembly of Steccherinum ochraceum LE-BIN_3174, the white-rot fungus of the Steccherinaceae family (The Residual Polyporoid clade, Polyporales, Basidiomycota).</title>
        <authorList>
            <person name="Fedorova T.V."/>
            <person name="Glazunova O.A."/>
            <person name="Landesman E.O."/>
            <person name="Moiseenko K.V."/>
            <person name="Psurtseva N.V."/>
            <person name="Savinova O.S."/>
            <person name="Shakhova N.V."/>
            <person name="Tyazhelova T.V."/>
            <person name="Vasina D.V."/>
        </authorList>
    </citation>
    <scope>NUCLEOTIDE SEQUENCE [LARGE SCALE GENOMIC DNA]</scope>
    <source>
        <strain evidence="3 4">LE-BIN_3174</strain>
    </source>
</reference>
<keyword evidence="4" id="KW-1185">Reference proteome</keyword>
<proteinExistence type="predicted"/>
<evidence type="ECO:0000256" key="1">
    <source>
        <dbReference type="SAM" id="MobiDB-lite"/>
    </source>
</evidence>
<gene>
    <name evidence="3" type="ORF">EIP91_010372</name>
</gene>
<evidence type="ECO:0000313" key="3">
    <source>
        <dbReference type="EMBL" id="TCD68583.1"/>
    </source>
</evidence>
<feature type="transmembrane region" description="Helical" evidence="2">
    <location>
        <begin position="226"/>
        <end position="255"/>
    </location>
</feature>
<comment type="caution">
    <text evidence="3">The sequence shown here is derived from an EMBL/GenBank/DDBJ whole genome shotgun (WGS) entry which is preliminary data.</text>
</comment>
<keyword evidence="2" id="KW-0812">Transmembrane</keyword>
<organism evidence="3 4">
    <name type="scientific">Steccherinum ochraceum</name>
    <dbReference type="NCBI Taxonomy" id="92696"/>
    <lineage>
        <taxon>Eukaryota</taxon>
        <taxon>Fungi</taxon>
        <taxon>Dikarya</taxon>
        <taxon>Basidiomycota</taxon>
        <taxon>Agaricomycotina</taxon>
        <taxon>Agaricomycetes</taxon>
        <taxon>Polyporales</taxon>
        <taxon>Steccherinaceae</taxon>
        <taxon>Steccherinum</taxon>
    </lineage>
</organism>